<organism evidence="2 3">
    <name type="scientific">Acrobeloides nanus</name>
    <dbReference type="NCBI Taxonomy" id="290746"/>
    <lineage>
        <taxon>Eukaryota</taxon>
        <taxon>Metazoa</taxon>
        <taxon>Ecdysozoa</taxon>
        <taxon>Nematoda</taxon>
        <taxon>Chromadorea</taxon>
        <taxon>Rhabditida</taxon>
        <taxon>Tylenchina</taxon>
        <taxon>Cephalobomorpha</taxon>
        <taxon>Cephaloboidea</taxon>
        <taxon>Cephalobidae</taxon>
        <taxon>Acrobeloides</taxon>
    </lineage>
</organism>
<proteinExistence type="predicted"/>
<feature type="transmembrane region" description="Helical" evidence="1">
    <location>
        <begin position="85"/>
        <end position="105"/>
    </location>
</feature>
<evidence type="ECO:0000313" key="2">
    <source>
        <dbReference type="Proteomes" id="UP000887540"/>
    </source>
</evidence>
<feature type="transmembrane region" description="Helical" evidence="1">
    <location>
        <begin position="174"/>
        <end position="200"/>
    </location>
</feature>
<keyword evidence="1" id="KW-0472">Membrane</keyword>
<feature type="transmembrane region" description="Helical" evidence="1">
    <location>
        <begin position="249"/>
        <end position="269"/>
    </location>
</feature>
<protein>
    <submittedName>
        <fullName evidence="3">Uncharacterized protein</fullName>
    </submittedName>
</protein>
<dbReference type="WBParaSite" id="ACRNAN_scaffold10650.g30093.t1">
    <property type="protein sequence ID" value="ACRNAN_scaffold10650.g30093.t1"/>
    <property type="gene ID" value="ACRNAN_scaffold10650.g30093"/>
</dbReference>
<sequence>MDEEDSQILKLIRDPVFPKLTYLVLALLQLIIFTTGNFYGVPALSIIVSILTLLTSCAYFTYTIAFACLNLMTIPANLSQGRYDIAAILGLILMAVYLVEAYKAITQIDWHRWENIDEDPRKYVRFLKFIARFPVFTNLLIAFLNAGLVVIIYLRLSIGSRGYWNYYFSSYYYSYYYMTWDKFTMFFAIGFLLAFSLMNIMTMKFKCIQSKLDKNSIKIKYTLTLVMAVIALVGFIVCFGNRGRSPFEILIIAAVFVLSLFMALSEAHAKCDETNSDDRNSILPKSLPKNILNPVVTNEMKASVDLE</sequence>
<feature type="transmembrane region" description="Helical" evidence="1">
    <location>
        <begin position="46"/>
        <end position="73"/>
    </location>
</feature>
<feature type="transmembrane region" description="Helical" evidence="1">
    <location>
        <begin position="126"/>
        <end position="154"/>
    </location>
</feature>
<feature type="transmembrane region" description="Helical" evidence="1">
    <location>
        <begin position="221"/>
        <end position="243"/>
    </location>
</feature>
<keyword evidence="1" id="KW-0812">Transmembrane</keyword>
<dbReference type="AlphaFoldDB" id="A0A914CHS1"/>
<accession>A0A914CHS1</accession>
<dbReference type="Proteomes" id="UP000887540">
    <property type="component" value="Unplaced"/>
</dbReference>
<keyword evidence="2" id="KW-1185">Reference proteome</keyword>
<name>A0A914CHS1_9BILA</name>
<evidence type="ECO:0000313" key="3">
    <source>
        <dbReference type="WBParaSite" id="ACRNAN_scaffold10650.g30093.t1"/>
    </source>
</evidence>
<reference evidence="3" key="1">
    <citation type="submission" date="2022-11" db="UniProtKB">
        <authorList>
            <consortium name="WormBaseParasite"/>
        </authorList>
    </citation>
    <scope>IDENTIFICATION</scope>
</reference>
<keyword evidence="1" id="KW-1133">Transmembrane helix</keyword>
<feature type="transmembrane region" description="Helical" evidence="1">
    <location>
        <begin position="20"/>
        <end position="39"/>
    </location>
</feature>
<evidence type="ECO:0000256" key="1">
    <source>
        <dbReference type="SAM" id="Phobius"/>
    </source>
</evidence>